<keyword evidence="1" id="KW-0378">Hydrolase</keyword>
<organism evidence="3 4">
    <name type="scientific">Fomitopsis schrenkii</name>
    <name type="common">Brown rot fungus</name>
    <dbReference type="NCBI Taxonomy" id="2126942"/>
    <lineage>
        <taxon>Eukaryota</taxon>
        <taxon>Fungi</taxon>
        <taxon>Dikarya</taxon>
        <taxon>Basidiomycota</taxon>
        <taxon>Agaricomycotina</taxon>
        <taxon>Agaricomycetes</taxon>
        <taxon>Polyporales</taxon>
        <taxon>Fomitopsis</taxon>
    </lineage>
</organism>
<accession>S8FFQ5</accession>
<dbReference type="InterPro" id="IPR006680">
    <property type="entry name" value="Amidohydro-rel"/>
</dbReference>
<evidence type="ECO:0000313" key="4">
    <source>
        <dbReference type="Proteomes" id="UP000015241"/>
    </source>
</evidence>
<dbReference type="HOGENOM" id="CLU_006273_0_0_1"/>
<evidence type="ECO:0000256" key="1">
    <source>
        <dbReference type="ARBA" id="ARBA00022801"/>
    </source>
</evidence>
<feature type="domain" description="Amidohydrolase-related" evidence="2">
    <location>
        <begin position="357"/>
        <end position="452"/>
    </location>
</feature>
<dbReference type="Pfam" id="PF01979">
    <property type="entry name" value="Amidohydro_1"/>
    <property type="match status" value="1"/>
</dbReference>
<name>S8FFQ5_FOMSC</name>
<dbReference type="GO" id="GO:0008448">
    <property type="term" value="F:N-acetylglucosamine-6-phosphate deacetylase activity"/>
    <property type="evidence" value="ECO:0007669"/>
    <property type="project" value="TreeGrafter"/>
</dbReference>
<dbReference type="SUPFAM" id="SSF51556">
    <property type="entry name" value="Metallo-dependent hydrolases"/>
    <property type="match status" value="1"/>
</dbReference>
<evidence type="ECO:0000259" key="2">
    <source>
        <dbReference type="Pfam" id="PF01979"/>
    </source>
</evidence>
<dbReference type="InParanoid" id="S8FFQ5"/>
<dbReference type="InterPro" id="IPR032466">
    <property type="entry name" value="Metal_Hydrolase"/>
</dbReference>
<dbReference type="InterPro" id="IPR011059">
    <property type="entry name" value="Metal-dep_hydrolase_composite"/>
</dbReference>
<dbReference type="STRING" id="743788.S8FFQ5"/>
<dbReference type="GO" id="GO:0006046">
    <property type="term" value="P:N-acetylglucosamine catabolic process"/>
    <property type="evidence" value="ECO:0007669"/>
    <property type="project" value="TreeGrafter"/>
</dbReference>
<sequence length="900" mass="96506">MRTVEVPANAQQILDKCALLDVKPGPPPGFNLRKQSDRFVPGTPPTLIKNASIWTGGGDGLEVLDGDVLIDGGLIKRVGHVEQDVLDTYDDLVIVDAGGAWVSPGIVDMHSHQGVAASPELEGAADDNSLKGVAQPWLRALDGLNTHSDAYQLSISGGVTTVLVLPGSANAIGGQGVVIKLRPTEARTPTGLMLENPWEINGTVYDPSVGFRWRQMKHACGENPSRVYGFTRMDTTWSFRSSYETARQIKESQDEYCAKAQAGEWAGLGAFPENLQWEALVDVLRGRVKVHNHCYETVDLDDMVRLTNEFKFSIAAFHHAHETYLVPDALKKAYGHPPAVALFATNARYKREAYRGSEFAPRILADNGLSVIMKSDHPVLDSRFLLYEAQQAHYYGLPANLALAAVTTTPATVMGMEHRIGFIKTGYDADVVLWDSHPLALGATPKQVWIDGVAQLEHPYSVTKPASAQRVPETPDFAEEAEAALKYEGLPPLEPEHAKSNFIVFRNVSSVYRRQGGRVREVFRASAAGADSEGVVVTSEGKVVCAGSLVECPSSLYDGALPEIRDLEGGSVAPGLVTYGAPLGLEEITAERSTIDGYALDPLTDTVPAIAGGDGAIDAAVDGLQFATRDALLAYRAGVTTGVVAPVSYGFLSGLSTAFSSGAKHKLEKGAVLQRVVALHIGIHYGAGPSVSSQIAALRALFRTQLKQPLAWLIGQIKKGELTLVVNVESADIMASLIEFKKDFAEQDGDSIKLTFAGASEAHLLAKEIGEAGIGVLLTRPRPFPNVWEQRRILPGLPLSEASAIKTLIDNNVTVGIGIEEAWQARNTRWDAAWAALESGGEIPKEDALALASVNVETLLGVDVEDAESDLIATHGGDPFEFSSKVVGVISPRRGVVDLF</sequence>
<dbReference type="PANTHER" id="PTHR11113">
    <property type="entry name" value="N-ACETYLGLUCOSAMINE-6-PHOSPHATE DEACETYLASE"/>
    <property type="match status" value="1"/>
</dbReference>
<evidence type="ECO:0000313" key="3">
    <source>
        <dbReference type="EMBL" id="EPS97224.1"/>
    </source>
</evidence>
<dbReference type="AlphaFoldDB" id="S8FFQ5"/>
<dbReference type="Proteomes" id="UP000015241">
    <property type="component" value="Unassembled WGS sequence"/>
</dbReference>
<proteinExistence type="predicted"/>
<dbReference type="EMBL" id="KE504178">
    <property type="protein sequence ID" value="EPS97224.1"/>
    <property type="molecule type" value="Genomic_DNA"/>
</dbReference>
<gene>
    <name evidence="3" type="ORF">FOMPIDRAFT_1128965</name>
</gene>
<dbReference type="Gene3D" id="3.20.20.140">
    <property type="entry name" value="Metal-dependent hydrolases"/>
    <property type="match status" value="2"/>
</dbReference>
<dbReference type="OrthoDB" id="10258955at2759"/>
<dbReference type="SUPFAM" id="SSF51338">
    <property type="entry name" value="Composite domain of metallo-dependent hydrolases"/>
    <property type="match status" value="1"/>
</dbReference>
<keyword evidence="4" id="KW-1185">Reference proteome</keyword>
<dbReference type="PANTHER" id="PTHR11113:SF14">
    <property type="entry name" value="N-ACETYLGLUCOSAMINE-6-PHOSPHATE DEACETYLASE"/>
    <property type="match status" value="1"/>
</dbReference>
<protein>
    <recommendedName>
        <fullName evidence="2">Amidohydrolase-related domain-containing protein</fullName>
    </recommendedName>
</protein>
<dbReference type="eggNOG" id="ENOG502QQ9Z">
    <property type="taxonomic scope" value="Eukaryota"/>
</dbReference>
<reference evidence="3 4" key="1">
    <citation type="journal article" date="2012" name="Science">
        <title>The Paleozoic origin of enzymatic lignin decomposition reconstructed from 31 fungal genomes.</title>
        <authorList>
            <person name="Floudas D."/>
            <person name="Binder M."/>
            <person name="Riley R."/>
            <person name="Barry K."/>
            <person name="Blanchette R.A."/>
            <person name="Henrissat B."/>
            <person name="Martinez A.T."/>
            <person name="Otillar R."/>
            <person name="Spatafora J.W."/>
            <person name="Yadav J.S."/>
            <person name="Aerts A."/>
            <person name="Benoit I."/>
            <person name="Boyd A."/>
            <person name="Carlson A."/>
            <person name="Copeland A."/>
            <person name="Coutinho P.M."/>
            <person name="de Vries R.P."/>
            <person name="Ferreira P."/>
            <person name="Findley K."/>
            <person name="Foster B."/>
            <person name="Gaskell J."/>
            <person name="Glotzer D."/>
            <person name="Gorecki P."/>
            <person name="Heitman J."/>
            <person name="Hesse C."/>
            <person name="Hori C."/>
            <person name="Igarashi K."/>
            <person name="Jurgens J.A."/>
            <person name="Kallen N."/>
            <person name="Kersten P."/>
            <person name="Kohler A."/>
            <person name="Kuees U."/>
            <person name="Kumar T.K.A."/>
            <person name="Kuo A."/>
            <person name="LaButti K."/>
            <person name="Larrondo L.F."/>
            <person name="Lindquist E."/>
            <person name="Ling A."/>
            <person name="Lombard V."/>
            <person name="Lucas S."/>
            <person name="Lundell T."/>
            <person name="Martin R."/>
            <person name="McLaughlin D.J."/>
            <person name="Morgenstern I."/>
            <person name="Morin E."/>
            <person name="Murat C."/>
            <person name="Nagy L.G."/>
            <person name="Nolan M."/>
            <person name="Ohm R.A."/>
            <person name="Patyshakuliyeva A."/>
            <person name="Rokas A."/>
            <person name="Ruiz-Duenas F.J."/>
            <person name="Sabat G."/>
            <person name="Salamov A."/>
            <person name="Samejima M."/>
            <person name="Schmutz J."/>
            <person name="Slot J.C."/>
            <person name="St John F."/>
            <person name="Stenlid J."/>
            <person name="Sun H."/>
            <person name="Sun S."/>
            <person name="Syed K."/>
            <person name="Tsang A."/>
            <person name="Wiebenga A."/>
            <person name="Young D."/>
            <person name="Pisabarro A."/>
            <person name="Eastwood D.C."/>
            <person name="Martin F."/>
            <person name="Cullen D."/>
            <person name="Grigoriev I.V."/>
            <person name="Hibbett D.S."/>
        </authorList>
    </citation>
    <scope>NUCLEOTIDE SEQUENCE</scope>
    <source>
        <strain evidence="4">FP-58527</strain>
    </source>
</reference>